<dbReference type="InterPro" id="IPR015797">
    <property type="entry name" value="NUDIX_hydrolase-like_dom_sf"/>
</dbReference>
<proteinExistence type="predicted"/>
<dbReference type="Proteomes" id="UP000467840">
    <property type="component" value="Chromosome 8"/>
</dbReference>
<gene>
    <name evidence="1" type="ORF">GH714_037618</name>
</gene>
<dbReference type="EMBL" id="JAAGAX010000016">
    <property type="protein sequence ID" value="KAF2289632.1"/>
    <property type="molecule type" value="Genomic_DNA"/>
</dbReference>
<comment type="caution">
    <text evidence="1">The sequence shown here is derived from an EMBL/GenBank/DDBJ whole genome shotgun (WGS) entry which is preliminary data.</text>
</comment>
<accession>A0A6A6KL35</accession>
<dbReference type="GO" id="GO:0016787">
    <property type="term" value="F:hydrolase activity"/>
    <property type="evidence" value="ECO:0007669"/>
    <property type="project" value="UniProtKB-KW"/>
</dbReference>
<name>A0A6A6KL35_HEVBR</name>
<dbReference type="InterPro" id="IPR020084">
    <property type="entry name" value="NUDIX_hydrolase_CS"/>
</dbReference>
<evidence type="ECO:0000313" key="1">
    <source>
        <dbReference type="EMBL" id="KAF2289632.1"/>
    </source>
</evidence>
<dbReference type="SUPFAM" id="SSF55811">
    <property type="entry name" value="Nudix"/>
    <property type="match status" value="1"/>
</dbReference>
<dbReference type="AlphaFoldDB" id="A0A6A6KL35"/>
<dbReference type="Gene3D" id="3.90.79.10">
    <property type="entry name" value="Nucleoside Triphosphate Pyrophosphohydrolase"/>
    <property type="match status" value="1"/>
</dbReference>
<keyword evidence="2" id="KW-1185">Reference proteome</keyword>
<dbReference type="PROSITE" id="PS00893">
    <property type="entry name" value="NUDIX_BOX"/>
    <property type="match status" value="1"/>
</dbReference>
<evidence type="ECO:0000313" key="2">
    <source>
        <dbReference type="Proteomes" id="UP000467840"/>
    </source>
</evidence>
<protein>
    <submittedName>
        <fullName evidence="1">Uncharacterized protein</fullName>
    </submittedName>
</protein>
<reference evidence="1 2" key="1">
    <citation type="journal article" date="2020" name="Mol. Plant">
        <title>The Chromosome-Based Rubber Tree Genome Provides New Insights into Spurge Genome Evolution and Rubber Biosynthesis.</title>
        <authorList>
            <person name="Liu J."/>
            <person name="Shi C."/>
            <person name="Shi C.C."/>
            <person name="Li W."/>
            <person name="Zhang Q.J."/>
            <person name="Zhang Y."/>
            <person name="Li K."/>
            <person name="Lu H.F."/>
            <person name="Shi C."/>
            <person name="Zhu S.T."/>
            <person name="Xiao Z.Y."/>
            <person name="Nan H."/>
            <person name="Yue Y."/>
            <person name="Zhu X.G."/>
            <person name="Wu Y."/>
            <person name="Hong X.N."/>
            <person name="Fan G.Y."/>
            <person name="Tong Y."/>
            <person name="Zhang D."/>
            <person name="Mao C.L."/>
            <person name="Liu Y.L."/>
            <person name="Hao S.J."/>
            <person name="Liu W.Q."/>
            <person name="Lv M.Q."/>
            <person name="Zhang H.B."/>
            <person name="Liu Y."/>
            <person name="Hu-Tang G.R."/>
            <person name="Wang J.P."/>
            <person name="Wang J.H."/>
            <person name="Sun Y.H."/>
            <person name="Ni S.B."/>
            <person name="Chen W.B."/>
            <person name="Zhang X.C."/>
            <person name="Jiao Y.N."/>
            <person name="Eichler E.E."/>
            <person name="Li G.H."/>
            <person name="Liu X."/>
            <person name="Gao L.Z."/>
        </authorList>
    </citation>
    <scope>NUCLEOTIDE SEQUENCE [LARGE SCALE GENOMIC DNA]</scope>
    <source>
        <strain evidence="2">cv. GT1</strain>
        <tissue evidence="1">Leaf</tissue>
    </source>
</reference>
<organism evidence="1 2">
    <name type="scientific">Hevea brasiliensis</name>
    <name type="common">Para rubber tree</name>
    <name type="synonym">Siphonia brasiliensis</name>
    <dbReference type="NCBI Taxonomy" id="3981"/>
    <lineage>
        <taxon>Eukaryota</taxon>
        <taxon>Viridiplantae</taxon>
        <taxon>Streptophyta</taxon>
        <taxon>Embryophyta</taxon>
        <taxon>Tracheophyta</taxon>
        <taxon>Spermatophyta</taxon>
        <taxon>Magnoliopsida</taxon>
        <taxon>eudicotyledons</taxon>
        <taxon>Gunneridae</taxon>
        <taxon>Pentapetalae</taxon>
        <taxon>rosids</taxon>
        <taxon>fabids</taxon>
        <taxon>Malpighiales</taxon>
        <taxon>Euphorbiaceae</taxon>
        <taxon>Crotonoideae</taxon>
        <taxon>Micrandreae</taxon>
        <taxon>Hevea</taxon>
    </lineage>
</organism>
<sequence length="145" mass="16161">MNENPVETSKDYTFHALNKLRTELQGPVTTDKAVVIEMLFPSVFRAIVSLHPASSIDQDVAAFFSADEGGADEWEDLRFAAMRELRKETGVTSAEFLAEGGADEWEDLRFAAMRELREETGVTSAEFLAEVGLFLMNVDYLTCTL</sequence>